<evidence type="ECO:0000313" key="3">
    <source>
        <dbReference type="Proteomes" id="UP000189857"/>
    </source>
</evidence>
<sequence>MKKQTEIEKYYNKFNEDKRLLSRHGQVEYRTTMHYIHKYLEEIYAKRKDAGMSGEDDLRIKNDIKILDIGAGTGAYSIPLSEEGYSVTAVELVKYNLGILKKKSSLVEAYQGNALKLSRFDDDTFDMTLLFGPMYHVFSKEDQIKALSEATRVTKKNGIILVAYVMNEYAVITYAFKEGHIHECLKDGMLSEDYQTLSEEKNLYHYMRTENIEALNREIGVERIKLISADGPADYLRPVLNKMDDKTFEEFIKYHMATCERQDTIGAAAHTVDILLKK</sequence>
<dbReference type="InterPro" id="IPR029063">
    <property type="entry name" value="SAM-dependent_MTases_sf"/>
</dbReference>
<proteinExistence type="predicted"/>
<dbReference type="CDD" id="cd02440">
    <property type="entry name" value="AdoMet_MTases"/>
    <property type="match status" value="1"/>
</dbReference>
<dbReference type="GO" id="GO:0032259">
    <property type="term" value="P:methylation"/>
    <property type="evidence" value="ECO:0007669"/>
    <property type="project" value="UniProtKB-KW"/>
</dbReference>
<gene>
    <name evidence="2" type="ORF">SAMN02745110_02296</name>
</gene>
<evidence type="ECO:0000313" key="2">
    <source>
        <dbReference type="EMBL" id="SJZ99851.1"/>
    </source>
</evidence>
<dbReference type="Gene3D" id="3.40.50.150">
    <property type="entry name" value="Vaccinia Virus protein VP39"/>
    <property type="match status" value="1"/>
</dbReference>
<keyword evidence="2" id="KW-0489">Methyltransferase</keyword>
<feature type="domain" description="Methyltransferase type 11" evidence="1">
    <location>
        <begin position="67"/>
        <end position="161"/>
    </location>
</feature>
<name>A0A1T4Q8K6_9FIRM</name>
<dbReference type="EMBL" id="FUXA01000017">
    <property type="protein sequence ID" value="SJZ99851.1"/>
    <property type="molecule type" value="Genomic_DNA"/>
</dbReference>
<dbReference type="AlphaFoldDB" id="A0A1T4Q8K6"/>
<evidence type="ECO:0000259" key="1">
    <source>
        <dbReference type="Pfam" id="PF08241"/>
    </source>
</evidence>
<organism evidence="2 3">
    <name type="scientific">Eubacterium ruminantium</name>
    <dbReference type="NCBI Taxonomy" id="42322"/>
    <lineage>
        <taxon>Bacteria</taxon>
        <taxon>Bacillati</taxon>
        <taxon>Bacillota</taxon>
        <taxon>Clostridia</taxon>
        <taxon>Eubacteriales</taxon>
        <taxon>Eubacteriaceae</taxon>
        <taxon>Eubacterium</taxon>
    </lineage>
</organism>
<dbReference type="Proteomes" id="UP000189857">
    <property type="component" value="Unassembled WGS sequence"/>
</dbReference>
<accession>A0A1T4Q8K6</accession>
<keyword evidence="3" id="KW-1185">Reference proteome</keyword>
<dbReference type="InterPro" id="IPR013216">
    <property type="entry name" value="Methyltransf_11"/>
</dbReference>
<dbReference type="Pfam" id="PF08241">
    <property type="entry name" value="Methyltransf_11"/>
    <property type="match status" value="1"/>
</dbReference>
<reference evidence="2 3" key="1">
    <citation type="submission" date="2017-02" db="EMBL/GenBank/DDBJ databases">
        <authorList>
            <person name="Peterson S.W."/>
        </authorList>
    </citation>
    <scope>NUCLEOTIDE SEQUENCE [LARGE SCALE GENOMIC DNA]</scope>
    <source>
        <strain evidence="2 3">ATCC 17233</strain>
    </source>
</reference>
<dbReference type="OrthoDB" id="9804312at2"/>
<keyword evidence="2" id="KW-0808">Transferase</keyword>
<dbReference type="RefSeq" id="WP_078788116.1">
    <property type="nucleotide sequence ID" value="NZ_FMTO01000017.1"/>
</dbReference>
<dbReference type="SUPFAM" id="SSF53335">
    <property type="entry name" value="S-adenosyl-L-methionine-dependent methyltransferases"/>
    <property type="match status" value="1"/>
</dbReference>
<dbReference type="GO" id="GO:0008757">
    <property type="term" value="F:S-adenosylmethionine-dependent methyltransferase activity"/>
    <property type="evidence" value="ECO:0007669"/>
    <property type="project" value="InterPro"/>
</dbReference>
<protein>
    <submittedName>
        <fullName evidence="2">Methyltransferase domain-containing protein</fullName>
    </submittedName>
</protein>